<keyword evidence="7" id="KW-1278">Translocase</keyword>
<dbReference type="InterPro" id="IPR003593">
    <property type="entry name" value="AAA+_ATPase"/>
</dbReference>
<dbReference type="SMART" id="SM00382">
    <property type="entry name" value="AAA"/>
    <property type="match status" value="1"/>
</dbReference>
<keyword evidence="3" id="KW-0813">Transport</keyword>
<comment type="subcellular location">
    <subcellularLocation>
        <location evidence="1">Cell membrane</location>
        <topology evidence="1">Peripheral membrane protein</topology>
    </subcellularLocation>
</comment>
<evidence type="ECO:0000256" key="6">
    <source>
        <dbReference type="ARBA" id="ARBA00022840"/>
    </source>
</evidence>
<evidence type="ECO:0000256" key="2">
    <source>
        <dbReference type="ARBA" id="ARBA00005417"/>
    </source>
</evidence>
<dbReference type="NCBIfam" id="NF010167">
    <property type="entry name" value="PRK13648.1"/>
    <property type="match status" value="1"/>
</dbReference>
<evidence type="ECO:0000256" key="3">
    <source>
        <dbReference type="ARBA" id="ARBA00022448"/>
    </source>
</evidence>
<keyword evidence="5" id="KW-0547">Nucleotide-binding</keyword>
<evidence type="ECO:0000313" key="11">
    <source>
        <dbReference type="Proteomes" id="UP001501734"/>
    </source>
</evidence>
<dbReference type="Pfam" id="PF00005">
    <property type="entry name" value="ABC_tran"/>
    <property type="match status" value="1"/>
</dbReference>
<reference evidence="11" key="1">
    <citation type="journal article" date="2019" name="Int. J. Syst. Evol. Microbiol.">
        <title>The Global Catalogue of Microorganisms (GCM) 10K type strain sequencing project: providing services to taxonomists for standard genome sequencing and annotation.</title>
        <authorList>
            <consortium name="The Broad Institute Genomics Platform"/>
            <consortium name="The Broad Institute Genome Sequencing Center for Infectious Disease"/>
            <person name="Wu L."/>
            <person name="Ma J."/>
        </authorList>
    </citation>
    <scope>NUCLEOTIDE SEQUENCE [LARGE SCALE GENOMIC DNA]</scope>
    <source>
        <strain evidence="11">JCM 17250</strain>
    </source>
</reference>
<evidence type="ECO:0000256" key="1">
    <source>
        <dbReference type="ARBA" id="ARBA00004202"/>
    </source>
</evidence>
<keyword evidence="6 10" id="KW-0067">ATP-binding</keyword>
<evidence type="ECO:0000256" key="7">
    <source>
        <dbReference type="ARBA" id="ARBA00022967"/>
    </source>
</evidence>
<dbReference type="PANTHER" id="PTHR43553">
    <property type="entry name" value="HEAVY METAL TRANSPORTER"/>
    <property type="match status" value="1"/>
</dbReference>
<sequence>MDLKRNVSEMKQHPILSIKDVSYSYDLRHEDYALSQISLDVKRGEWLTVLGENGSGKSTLARLIVGLAEPEFGTITFNDQTVTQANKSTFWEKVGIVFQNPDNQFIGTTVQDDVAFSLENLNLSYHEMKQRVTNALNQVGMYELREKDPSQLSGGQKQRAAIAGVLALEPELMIFDEAFIMLDPQSRTRLLKELKLIQKNLGLTIISITHDHNETVFADRLLLLANGQVVDQGNPRTVFNRNHYVQPPFAEQFRRELVQRGISVPDNYMSNDELVEWLCK</sequence>
<organism evidence="10 11">
    <name type="scientific">Amphibacillus indicireducens</name>
    <dbReference type="NCBI Taxonomy" id="1076330"/>
    <lineage>
        <taxon>Bacteria</taxon>
        <taxon>Bacillati</taxon>
        <taxon>Bacillota</taxon>
        <taxon>Bacilli</taxon>
        <taxon>Bacillales</taxon>
        <taxon>Bacillaceae</taxon>
        <taxon>Amphibacillus</taxon>
    </lineage>
</organism>
<feature type="domain" description="ABC transporter" evidence="9">
    <location>
        <begin position="16"/>
        <end position="251"/>
    </location>
</feature>
<dbReference type="InterPro" id="IPR050095">
    <property type="entry name" value="ECF_ABC_transporter_ATP-bd"/>
</dbReference>
<dbReference type="Gene3D" id="3.40.50.300">
    <property type="entry name" value="P-loop containing nucleotide triphosphate hydrolases"/>
    <property type="match status" value="1"/>
</dbReference>
<dbReference type="GO" id="GO:0005524">
    <property type="term" value="F:ATP binding"/>
    <property type="evidence" value="ECO:0007669"/>
    <property type="project" value="UniProtKB-KW"/>
</dbReference>
<dbReference type="PANTHER" id="PTHR43553:SF24">
    <property type="entry name" value="ENERGY-COUPLING FACTOR TRANSPORTER ATP-BINDING PROTEIN ECFA1"/>
    <property type="match status" value="1"/>
</dbReference>
<keyword evidence="11" id="KW-1185">Reference proteome</keyword>
<evidence type="ECO:0000256" key="4">
    <source>
        <dbReference type="ARBA" id="ARBA00022475"/>
    </source>
</evidence>
<dbReference type="PROSITE" id="PS50893">
    <property type="entry name" value="ABC_TRANSPORTER_2"/>
    <property type="match status" value="1"/>
</dbReference>
<evidence type="ECO:0000259" key="9">
    <source>
        <dbReference type="PROSITE" id="PS50893"/>
    </source>
</evidence>
<evidence type="ECO:0000256" key="5">
    <source>
        <dbReference type="ARBA" id="ARBA00022741"/>
    </source>
</evidence>
<dbReference type="PROSITE" id="PS00211">
    <property type="entry name" value="ABC_TRANSPORTER_1"/>
    <property type="match status" value="1"/>
</dbReference>
<dbReference type="InterPro" id="IPR003439">
    <property type="entry name" value="ABC_transporter-like_ATP-bd"/>
</dbReference>
<dbReference type="CDD" id="cd03225">
    <property type="entry name" value="ABC_cobalt_CbiO_domain1"/>
    <property type="match status" value="1"/>
</dbReference>
<name>A0ABP7VXK6_9BACI</name>
<accession>A0ABP7VXK6</accession>
<gene>
    <name evidence="10" type="ORF">GCM10022410_21270</name>
</gene>
<protein>
    <submittedName>
        <fullName evidence="10">Energy-coupling factor ABC transporter ATP-binding protein</fullName>
    </submittedName>
</protein>
<evidence type="ECO:0000256" key="8">
    <source>
        <dbReference type="ARBA" id="ARBA00023136"/>
    </source>
</evidence>
<dbReference type="SUPFAM" id="SSF52540">
    <property type="entry name" value="P-loop containing nucleoside triphosphate hydrolases"/>
    <property type="match status" value="1"/>
</dbReference>
<dbReference type="EMBL" id="BAABDL010000118">
    <property type="protein sequence ID" value="GAA4076138.1"/>
    <property type="molecule type" value="Genomic_DNA"/>
</dbReference>
<comment type="caution">
    <text evidence="10">The sequence shown here is derived from an EMBL/GenBank/DDBJ whole genome shotgun (WGS) entry which is preliminary data.</text>
</comment>
<dbReference type="InterPro" id="IPR017871">
    <property type="entry name" value="ABC_transporter-like_CS"/>
</dbReference>
<dbReference type="InterPro" id="IPR015856">
    <property type="entry name" value="ABC_transpr_CbiO/EcfA_su"/>
</dbReference>
<keyword evidence="4" id="KW-1003">Cell membrane</keyword>
<keyword evidence="8" id="KW-0472">Membrane</keyword>
<comment type="similarity">
    <text evidence="2">Belongs to the ABC transporter superfamily.</text>
</comment>
<dbReference type="Proteomes" id="UP001501734">
    <property type="component" value="Unassembled WGS sequence"/>
</dbReference>
<proteinExistence type="inferred from homology"/>
<evidence type="ECO:0000313" key="10">
    <source>
        <dbReference type="EMBL" id="GAA4076138.1"/>
    </source>
</evidence>
<dbReference type="InterPro" id="IPR027417">
    <property type="entry name" value="P-loop_NTPase"/>
</dbReference>